<dbReference type="CDD" id="cd07035">
    <property type="entry name" value="TPP_PYR_POX_like"/>
    <property type="match status" value="1"/>
</dbReference>
<reference evidence="8" key="1">
    <citation type="journal article" date="2019" name="Int. J. Syst. Evol. Microbiol.">
        <title>The Global Catalogue of Microorganisms (GCM) 10K type strain sequencing project: providing services to taxonomists for standard genome sequencing and annotation.</title>
        <authorList>
            <consortium name="The Broad Institute Genomics Platform"/>
            <consortium name="The Broad Institute Genome Sequencing Center for Infectious Disease"/>
            <person name="Wu L."/>
            <person name="Ma J."/>
        </authorList>
    </citation>
    <scope>NUCLEOTIDE SEQUENCE [LARGE SCALE GENOMIC DNA]</scope>
    <source>
        <strain evidence="8">JCM 15614</strain>
    </source>
</reference>
<accession>A0ABP6NX50</accession>
<dbReference type="Proteomes" id="UP001499924">
    <property type="component" value="Unassembled WGS sequence"/>
</dbReference>
<comment type="caution">
    <text evidence="7">The sequence shown here is derived from an EMBL/GenBank/DDBJ whole genome shotgun (WGS) entry which is preliminary data.</text>
</comment>
<feature type="domain" description="Thiamine pyrophosphate enzyme central" evidence="4">
    <location>
        <begin position="192"/>
        <end position="323"/>
    </location>
</feature>
<proteinExistence type="inferred from homology"/>
<dbReference type="PANTHER" id="PTHR18968">
    <property type="entry name" value="THIAMINE PYROPHOSPHATE ENZYMES"/>
    <property type="match status" value="1"/>
</dbReference>
<dbReference type="RefSeq" id="WP_344687413.1">
    <property type="nucleotide sequence ID" value="NZ_BAAAVV010000002.1"/>
</dbReference>
<dbReference type="Gene3D" id="3.40.50.1220">
    <property type="entry name" value="TPP-binding domain"/>
    <property type="match status" value="1"/>
</dbReference>
<dbReference type="SUPFAM" id="SSF52518">
    <property type="entry name" value="Thiamin diphosphate-binding fold (THDP-binding)"/>
    <property type="match status" value="2"/>
</dbReference>
<dbReference type="Pfam" id="PF02776">
    <property type="entry name" value="TPP_enzyme_N"/>
    <property type="match status" value="1"/>
</dbReference>
<dbReference type="PANTHER" id="PTHR18968:SF120">
    <property type="entry name" value="ACETOLACTATE SYNTHASE LARGE SUBUNIT"/>
    <property type="match status" value="1"/>
</dbReference>
<evidence type="ECO:0000313" key="7">
    <source>
        <dbReference type="EMBL" id="GAA3159956.1"/>
    </source>
</evidence>
<evidence type="ECO:0000259" key="5">
    <source>
        <dbReference type="Pfam" id="PF02775"/>
    </source>
</evidence>
<evidence type="ECO:0000259" key="4">
    <source>
        <dbReference type="Pfam" id="PF00205"/>
    </source>
</evidence>
<feature type="domain" description="Thiamine pyrophosphate enzyme N-terminal TPP-binding" evidence="6">
    <location>
        <begin position="9"/>
        <end position="121"/>
    </location>
</feature>
<keyword evidence="2 3" id="KW-0786">Thiamine pyrophosphate</keyword>
<name>A0ABP6NX50_9ACTN</name>
<gene>
    <name evidence="7" type="ORF">GCM10010531_09260</name>
</gene>
<dbReference type="SUPFAM" id="SSF52467">
    <property type="entry name" value="DHS-like NAD/FAD-binding domain"/>
    <property type="match status" value="1"/>
</dbReference>
<evidence type="ECO:0000259" key="6">
    <source>
        <dbReference type="Pfam" id="PF02776"/>
    </source>
</evidence>
<dbReference type="Pfam" id="PF00205">
    <property type="entry name" value="TPP_enzyme_M"/>
    <property type="match status" value="1"/>
</dbReference>
<keyword evidence="8" id="KW-1185">Reference proteome</keyword>
<evidence type="ECO:0000256" key="1">
    <source>
        <dbReference type="ARBA" id="ARBA00007812"/>
    </source>
</evidence>
<dbReference type="InterPro" id="IPR012000">
    <property type="entry name" value="Thiamin_PyroP_enz_cen_dom"/>
</dbReference>
<dbReference type="EMBL" id="BAAAVV010000002">
    <property type="protein sequence ID" value="GAA3159956.1"/>
    <property type="molecule type" value="Genomic_DNA"/>
</dbReference>
<comment type="similarity">
    <text evidence="1 3">Belongs to the TPP enzyme family.</text>
</comment>
<dbReference type="InterPro" id="IPR000399">
    <property type="entry name" value="TPP-bd_CS"/>
</dbReference>
<organism evidence="7 8">
    <name type="scientific">Blastococcus jejuensis</name>
    <dbReference type="NCBI Taxonomy" id="351224"/>
    <lineage>
        <taxon>Bacteria</taxon>
        <taxon>Bacillati</taxon>
        <taxon>Actinomycetota</taxon>
        <taxon>Actinomycetes</taxon>
        <taxon>Geodermatophilales</taxon>
        <taxon>Geodermatophilaceae</taxon>
        <taxon>Blastococcus</taxon>
    </lineage>
</organism>
<dbReference type="InterPro" id="IPR045229">
    <property type="entry name" value="TPP_enz"/>
</dbReference>
<feature type="domain" description="Thiamine pyrophosphate enzyme TPP-binding" evidence="5">
    <location>
        <begin position="383"/>
        <end position="528"/>
    </location>
</feature>
<dbReference type="Gene3D" id="3.40.50.970">
    <property type="match status" value="2"/>
</dbReference>
<evidence type="ECO:0000256" key="3">
    <source>
        <dbReference type="RuleBase" id="RU362132"/>
    </source>
</evidence>
<sequence>MSTDPQAPVAEVVADLLVEAGVRRAYTVPGESFLPLIDALSAHPEFTVVSTRHEGGASFMAEADGKLTGVPAVVMATRAVGTANLAIGIHTARQDSTPMLALLGQVETDHLGNEAFQEVDLPAFLSQITVSATTVTRTDRVASTIARALARTTTGRPGPAAVALPSDVLEGTSAPQRPLLPRPRPVAHEDDVAAVARLLAAAQRPVVIAGQDSDHAALRALAETYGAGVYAAFRRQDSFPNDDEHYLGHLTLGTPPAVIAALEQADLVVVLGERLDETTTQSYRLPAPGTRVVHVHRDPAVLGVHQRADLALVADAADLCRRLVARADDATPPAQPWWREGHEAYLAAARSSAAPAQSGGLHPGRAVEAVQAVLPSNSVVVNDAGNFSVFLHRQWVFTEPRTQAAPISGAMGYAVPGAIGAALARPDRQVLAVAGDGGFLMTANELETAARLGVGIKILVLQNGLYGTIAMHQARGGLPINACDISGVDLAGLSRSLGATAVACDSEDQLADAAAEFAKAEGPAVMVVRTDPDVIAPGTSLSALGGAA</sequence>
<dbReference type="InterPro" id="IPR012001">
    <property type="entry name" value="Thiamin_PyroP_enz_TPP-bd_dom"/>
</dbReference>
<dbReference type="PROSITE" id="PS00187">
    <property type="entry name" value="TPP_ENZYMES"/>
    <property type="match status" value="1"/>
</dbReference>
<dbReference type="InterPro" id="IPR029035">
    <property type="entry name" value="DHS-like_NAD/FAD-binding_dom"/>
</dbReference>
<dbReference type="InterPro" id="IPR011766">
    <property type="entry name" value="TPP_enzyme_TPP-bd"/>
</dbReference>
<protein>
    <submittedName>
        <fullName evidence="7">Thiamine pyrophosphate-binding protein</fullName>
    </submittedName>
</protein>
<dbReference type="InterPro" id="IPR029061">
    <property type="entry name" value="THDP-binding"/>
</dbReference>
<dbReference type="Pfam" id="PF02775">
    <property type="entry name" value="TPP_enzyme_C"/>
    <property type="match status" value="1"/>
</dbReference>
<evidence type="ECO:0000313" key="8">
    <source>
        <dbReference type="Proteomes" id="UP001499924"/>
    </source>
</evidence>
<evidence type="ECO:0000256" key="2">
    <source>
        <dbReference type="ARBA" id="ARBA00023052"/>
    </source>
</evidence>
<dbReference type="CDD" id="cd00568">
    <property type="entry name" value="TPP_enzymes"/>
    <property type="match status" value="1"/>
</dbReference>